<dbReference type="Gene3D" id="3.50.30.10">
    <property type="entry name" value="Phosphohistidine domain"/>
    <property type="match status" value="1"/>
</dbReference>
<evidence type="ECO:0000256" key="15">
    <source>
        <dbReference type="ARBA" id="ARBA00022842"/>
    </source>
</evidence>
<feature type="domain" description="Phosphotransferase system enzyme I N-terminal" evidence="24">
    <location>
        <begin position="5"/>
        <end position="127"/>
    </location>
</feature>
<protein>
    <recommendedName>
        <fullName evidence="7 17">Phosphoenolpyruvate-protein phosphotransferase</fullName>
        <ecNumber evidence="6 17">2.7.3.9</ecNumber>
    </recommendedName>
    <alternativeName>
        <fullName evidence="16 17">Phosphotransferase system, enzyme I</fullName>
    </alternativeName>
</protein>
<comment type="catalytic activity">
    <reaction evidence="1 17">
        <text>L-histidyl-[protein] + phosphoenolpyruvate = N(pros)-phospho-L-histidyl-[protein] + pyruvate</text>
        <dbReference type="Rhea" id="RHEA:23880"/>
        <dbReference type="Rhea" id="RHEA-COMP:9745"/>
        <dbReference type="Rhea" id="RHEA-COMP:9746"/>
        <dbReference type="ChEBI" id="CHEBI:15361"/>
        <dbReference type="ChEBI" id="CHEBI:29979"/>
        <dbReference type="ChEBI" id="CHEBI:58702"/>
        <dbReference type="ChEBI" id="CHEBI:64837"/>
        <dbReference type="EC" id="2.7.3.9"/>
    </reaction>
</comment>
<keyword evidence="12 17" id="KW-0598">Phosphotransferase system</keyword>
<dbReference type="GO" id="GO:0008965">
    <property type="term" value="F:phosphoenolpyruvate-protein phosphotransferase activity"/>
    <property type="evidence" value="ECO:0007669"/>
    <property type="project" value="UniProtKB-EC"/>
</dbReference>
<evidence type="ECO:0000256" key="13">
    <source>
        <dbReference type="ARBA" id="ARBA00022723"/>
    </source>
</evidence>
<feature type="binding site" evidence="19">
    <location>
        <position position="451"/>
    </location>
    <ligand>
        <name>phosphoenolpyruvate</name>
        <dbReference type="ChEBI" id="CHEBI:58702"/>
    </ligand>
</feature>
<keyword evidence="15 17" id="KW-0460">Magnesium</keyword>
<dbReference type="InterPro" id="IPR000121">
    <property type="entry name" value="PEP_util_C"/>
</dbReference>
<sequence length="550" mass="58551">MKILGTGIGRGVAIGHILRVAPALKEPEDDVRDAGISFEDAEHEVQKAMEAVRSQLQGRADQASQTSGNDETAAVLGALAQMATDPALMQEISKALKSGKTPQRAVFEGFGEFEAKLEALGGYMAERARDLHDVGQRVIAVLTGVAMPGIPESKEPSILLAEDLSPADTASLDLSKVLGIITIQGSPTSHTAILARSRGIVAVVGAQHADSLHDGDEVIVNAAKSVIVLEPDEADIREAEDIRHQSDRARLLRGKPGATKDGVQVALLANVGKPDDADAALEHGAEGVGLFRTEFMFISSAESPSVEEQTKAYVALLRHFPHRKVVIRMLDAGADKPLDFLTPEDEPNPALGLRGLRTLREHRQVLDDQLEALAQAKRQTEADLWVMAPMVADEHEAEYFVSLGKAKGIEHVGAMAEIPSIALMADEVAKVADFVSIGTNDLTQYTLAADRTLASVGQYQTAWHPAVLRAIKMIADAGKAHDMPVGVCGEAAADPDLALVLVGLGVNSLSMAPVALDDVRASIAEHTFEEARQLASRALSGEFYPPRIPD</sequence>
<dbReference type="InterPro" id="IPR008279">
    <property type="entry name" value="PEP-util_enz_mobile_dom"/>
</dbReference>
<evidence type="ECO:0000256" key="5">
    <source>
        <dbReference type="ARBA" id="ARBA00007837"/>
    </source>
</evidence>
<dbReference type="InterPro" id="IPR024692">
    <property type="entry name" value="PTS_EI"/>
</dbReference>
<feature type="binding site" evidence="19">
    <location>
        <position position="328"/>
    </location>
    <ligand>
        <name>phosphoenolpyruvate</name>
        <dbReference type="ChEBI" id="CHEBI:58702"/>
    </ligand>
</feature>
<reference evidence="27" key="1">
    <citation type="submission" date="2023-07" db="EMBL/GenBank/DDBJ databases">
        <title>Bifidobacterium aquikefiriaerophilum sp. nov. and Bifidobacterium eccum sp. nov., isolated from water kefir.</title>
        <authorList>
            <person name="Breselge S."/>
            <person name="Bellassi P."/>
            <person name="Barcenilla C."/>
            <person name="Alvarez-Ordonez A."/>
            <person name="Morelli L."/>
            <person name="Cotter P.D."/>
        </authorList>
    </citation>
    <scope>NUCLEOTIDE SEQUENCE</scope>
    <source>
        <strain evidence="27">WK012_4_13</strain>
        <strain evidence="26">WK013_4_14</strain>
        <strain evidence="25">WK048_4_13</strain>
    </source>
</reference>
<dbReference type="Pfam" id="PF02896">
    <property type="entry name" value="PEP-utilizers_C"/>
    <property type="match status" value="1"/>
</dbReference>
<evidence type="ECO:0000256" key="4">
    <source>
        <dbReference type="ARBA" id="ARBA00004496"/>
    </source>
</evidence>
<feature type="active site" description="Tele-phosphohistidine intermediate" evidence="18">
    <location>
        <position position="190"/>
    </location>
</feature>
<dbReference type="InterPro" id="IPR036637">
    <property type="entry name" value="Phosphohistidine_dom_sf"/>
</dbReference>
<dbReference type="InterPro" id="IPR050499">
    <property type="entry name" value="PEP-utilizing_PTS_enzyme"/>
</dbReference>
<keyword evidence="10 17" id="KW-0762">Sugar transport</keyword>
<dbReference type="PROSITE" id="PS00742">
    <property type="entry name" value="PEP_ENZYMES_2"/>
    <property type="match status" value="1"/>
</dbReference>
<feature type="domain" description="PEP-utilising enzyme C-terminal" evidence="23">
    <location>
        <begin position="251"/>
        <end position="526"/>
    </location>
</feature>
<dbReference type="GO" id="GO:0005737">
    <property type="term" value="C:cytoplasm"/>
    <property type="evidence" value="ECO:0007669"/>
    <property type="project" value="UniProtKB-SubCell"/>
</dbReference>
<evidence type="ECO:0000256" key="18">
    <source>
        <dbReference type="PIRSR" id="PIRSR000732-1"/>
    </source>
</evidence>
<evidence type="ECO:0000313" key="27">
    <source>
        <dbReference type="EMBL" id="XDS50113.1"/>
    </source>
</evidence>
<dbReference type="Pfam" id="PF05524">
    <property type="entry name" value="PEP-utilisers_N"/>
    <property type="match status" value="1"/>
</dbReference>
<evidence type="ECO:0000256" key="1">
    <source>
        <dbReference type="ARBA" id="ARBA00000683"/>
    </source>
</evidence>
<evidence type="ECO:0000256" key="3">
    <source>
        <dbReference type="ARBA" id="ARBA00002728"/>
    </source>
</evidence>
<evidence type="ECO:0000259" key="24">
    <source>
        <dbReference type="Pfam" id="PF05524"/>
    </source>
</evidence>
<comment type="subcellular location">
    <subcellularLocation>
        <location evidence="4 17">Cytoplasm</location>
    </subcellularLocation>
</comment>
<evidence type="ECO:0000256" key="10">
    <source>
        <dbReference type="ARBA" id="ARBA00022597"/>
    </source>
</evidence>
<evidence type="ECO:0000259" key="23">
    <source>
        <dbReference type="Pfam" id="PF02896"/>
    </source>
</evidence>
<evidence type="ECO:0000256" key="19">
    <source>
        <dbReference type="PIRSR" id="PIRSR000732-2"/>
    </source>
</evidence>
<evidence type="ECO:0000313" key="26">
    <source>
        <dbReference type="EMBL" id="XDS48889.1"/>
    </source>
</evidence>
<feature type="binding site" evidence="19">
    <location>
        <position position="292"/>
    </location>
    <ligand>
        <name>phosphoenolpyruvate</name>
        <dbReference type="ChEBI" id="CHEBI:58702"/>
    </ligand>
</feature>
<dbReference type="InterPro" id="IPR036618">
    <property type="entry name" value="PtsI_HPr-bd_sf"/>
</dbReference>
<feature type="coiled-coil region" evidence="21">
    <location>
        <begin position="356"/>
        <end position="383"/>
    </location>
</feature>
<dbReference type="InterPro" id="IPR015813">
    <property type="entry name" value="Pyrv/PenolPyrv_kinase-like_dom"/>
</dbReference>
<dbReference type="PIRSF" id="PIRSF000732">
    <property type="entry name" value="PTS_enzyme_I"/>
    <property type="match status" value="1"/>
</dbReference>
<evidence type="ECO:0000256" key="20">
    <source>
        <dbReference type="PIRSR" id="PIRSR000732-3"/>
    </source>
</evidence>
<dbReference type="RefSeq" id="WP_369341085.1">
    <property type="nucleotide sequence ID" value="NZ_CP129675.1"/>
</dbReference>
<keyword evidence="11 17" id="KW-0808">Transferase</keyword>
<dbReference type="AlphaFoldDB" id="A0AB39UML1"/>
<name>A0AB39UML1_9BIFI</name>
<dbReference type="GO" id="GO:0046872">
    <property type="term" value="F:metal ion binding"/>
    <property type="evidence" value="ECO:0007669"/>
    <property type="project" value="UniProtKB-KW"/>
</dbReference>
<dbReference type="GO" id="GO:0009401">
    <property type="term" value="P:phosphoenolpyruvate-dependent sugar phosphotransferase system"/>
    <property type="evidence" value="ECO:0007669"/>
    <property type="project" value="UniProtKB-KW"/>
</dbReference>
<keyword evidence="13 17" id="KW-0479">Metal-binding</keyword>
<evidence type="ECO:0000256" key="9">
    <source>
        <dbReference type="ARBA" id="ARBA00022490"/>
    </source>
</evidence>
<dbReference type="PANTHER" id="PTHR46244">
    <property type="entry name" value="PHOSPHOENOLPYRUVATE-PROTEIN PHOSPHOTRANSFERASE"/>
    <property type="match status" value="1"/>
</dbReference>
<evidence type="ECO:0000256" key="6">
    <source>
        <dbReference type="ARBA" id="ARBA00012232"/>
    </source>
</evidence>
<evidence type="ECO:0000256" key="2">
    <source>
        <dbReference type="ARBA" id="ARBA00001946"/>
    </source>
</evidence>
<dbReference type="Gene3D" id="3.20.20.60">
    <property type="entry name" value="Phosphoenolpyruvate-binding domains"/>
    <property type="match status" value="1"/>
</dbReference>
<keyword evidence="21" id="KW-0175">Coiled coil</keyword>
<comment type="similarity">
    <text evidence="5 17">Belongs to the PEP-utilizing enzyme family.</text>
</comment>
<dbReference type="InterPro" id="IPR006318">
    <property type="entry name" value="PTS_EI-like"/>
</dbReference>
<evidence type="ECO:0000256" key="8">
    <source>
        <dbReference type="ARBA" id="ARBA00022448"/>
    </source>
</evidence>
<feature type="binding site" evidence="20">
    <location>
        <position position="441"/>
    </location>
    <ligand>
        <name>Mg(2+)</name>
        <dbReference type="ChEBI" id="CHEBI:18420"/>
    </ligand>
</feature>
<dbReference type="EC" id="2.7.3.9" evidence="6 17"/>
<dbReference type="PANTHER" id="PTHR46244:SF3">
    <property type="entry name" value="PHOSPHOENOLPYRUVATE-PROTEIN PHOSPHOTRANSFERASE"/>
    <property type="match status" value="1"/>
</dbReference>
<proteinExistence type="inferred from homology"/>
<dbReference type="EMBL" id="CP129682">
    <property type="protein sequence ID" value="XDS48889.1"/>
    <property type="molecule type" value="Genomic_DNA"/>
</dbReference>
<dbReference type="SUPFAM" id="SSF52009">
    <property type="entry name" value="Phosphohistidine domain"/>
    <property type="match status" value="1"/>
</dbReference>
<feature type="binding site" evidence="20">
    <location>
        <position position="417"/>
    </location>
    <ligand>
        <name>Mg(2+)</name>
        <dbReference type="ChEBI" id="CHEBI:18420"/>
    </ligand>
</feature>
<dbReference type="SUPFAM" id="SSF51621">
    <property type="entry name" value="Phosphoenolpyruvate/pyruvate domain"/>
    <property type="match status" value="1"/>
</dbReference>
<dbReference type="NCBIfam" id="TIGR01417">
    <property type="entry name" value="PTS_I_fam"/>
    <property type="match status" value="1"/>
</dbReference>
<dbReference type="Pfam" id="PF00391">
    <property type="entry name" value="PEP-utilizers"/>
    <property type="match status" value="1"/>
</dbReference>
<evidence type="ECO:0000256" key="16">
    <source>
        <dbReference type="ARBA" id="ARBA00033235"/>
    </source>
</evidence>
<gene>
    <name evidence="27" type="primary">ptsP</name>
    <name evidence="27" type="ORF">QN062_06840</name>
    <name evidence="26" type="ORF">QN216_01040</name>
    <name evidence="25" type="ORF">QN217_09415</name>
</gene>
<dbReference type="GO" id="GO:0016301">
    <property type="term" value="F:kinase activity"/>
    <property type="evidence" value="ECO:0007669"/>
    <property type="project" value="UniProtKB-KW"/>
</dbReference>
<evidence type="ECO:0000256" key="21">
    <source>
        <dbReference type="SAM" id="Coils"/>
    </source>
</evidence>
<feature type="active site" description="Proton donor" evidence="18">
    <location>
        <position position="488"/>
    </location>
</feature>
<evidence type="ECO:0000259" key="22">
    <source>
        <dbReference type="Pfam" id="PF00391"/>
    </source>
</evidence>
<dbReference type="InterPro" id="IPR023151">
    <property type="entry name" value="PEP_util_CS"/>
</dbReference>
<evidence type="ECO:0000256" key="11">
    <source>
        <dbReference type="ARBA" id="ARBA00022679"/>
    </source>
</evidence>
<dbReference type="Gene3D" id="1.10.274.10">
    <property type="entry name" value="PtsI, HPr-binding domain"/>
    <property type="match status" value="1"/>
</dbReference>
<keyword evidence="9 17" id="KW-0963">Cytoplasm</keyword>
<evidence type="ECO:0000256" key="7">
    <source>
        <dbReference type="ARBA" id="ARBA00016544"/>
    </source>
</evidence>
<dbReference type="InterPro" id="IPR040442">
    <property type="entry name" value="Pyrv_kinase-like_dom_sf"/>
</dbReference>
<dbReference type="EMBL" id="CP129683">
    <property type="protein sequence ID" value="XDS50113.1"/>
    <property type="molecule type" value="Genomic_DNA"/>
</dbReference>
<keyword evidence="14 17" id="KW-0418">Kinase</keyword>
<evidence type="ECO:0000313" key="25">
    <source>
        <dbReference type="EMBL" id="XDS46333.1"/>
    </source>
</evidence>
<comment type="cofactor">
    <cofactor evidence="2 17 20">
        <name>Mg(2+)</name>
        <dbReference type="ChEBI" id="CHEBI:18420"/>
    </cofactor>
</comment>
<dbReference type="EMBL" id="CP129675">
    <property type="protein sequence ID" value="XDS46333.1"/>
    <property type="molecule type" value="Genomic_DNA"/>
</dbReference>
<dbReference type="InterPro" id="IPR008731">
    <property type="entry name" value="PTS_EIN"/>
</dbReference>
<feature type="binding site" evidence="19">
    <location>
        <begin position="440"/>
        <end position="441"/>
    </location>
    <ligand>
        <name>phosphoenolpyruvate</name>
        <dbReference type="ChEBI" id="CHEBI:58702"/>
    </ligand>
</feature>
<dbReference type="SUPFAM" id="SSF47831">
    <property type="entry name" value="Enzyme I of the PEP:sugar phosphotransferase system HPr-binding (sub)domain"/>
    <property type="match status" value="1"/>
</dbReference>
<organism evidence="27">
    <name type="scientific">Bifidobacterium fermentum</name>
    <dbReference type="NCBI Taxonomy" id="3059035"/>
    <lineage>
        <taxon>Bacteria</taxon>
        <taxon>Bacillati</taxon>
        <taxon>Actinomycetota</taxon>
        <taxon>Actinomycetes</taxon>
        <taxon>Bifidobacteriales</taxon>
        <taxon>Bifidobacteriaceae</taxon>
        <taxon>Bifidobacterium</taxon>
    </lineage>
</organism>
<evidence type="ECO:0000256" key="14">
    <source>
        <dbReference type="ARBA" id="ARBA00022777"/>
    </source>
</evidence>
<evidence type="ECO:0000256" key="12">
    <source>
        <dbReference type="ARBA" id="ARBA00022683"/>
    </source>
</evidence>
<comment type="function">
    <text evidence="3 17">General (non sugar-specific) component of the phosphoenolpyruvate-dependent sugar phosphotransferase system (sugar PTS). This major carbohydrate active-transport system catalyzes the phosphorylation of incoming sugar substrates concomitantly with their translocation across the cell membrane. Enzyme I transfers the phosphoryl group from phosphoenolpyruvate (PEP) to the phosphoryl carrier protein (HPr).</text>
</comment>
<dbReference type="KEGG" id="bfk:QN062_06840"/>
<feature type="domain" description="PEP-utilising enzyme mobile" evidence="22">
    <location>
        <begin position="154"/>
        <end position="223"/>
    </location>
</feature>
<keyword evidence="8 17" id="KW-0813">Transport</keyword>
<dbReference type="PRINTS" id="PR01736">
    <property type="entry name" value="PHPHTRNFRASE"/>
</dbReference>
<accession>A0AB39UML1</accession>
<evidence type="ECO:0000256" key="17">
    <source>
        <dbReference type="PIRNR" id="PIRNR000732"/>
    </source>
</evidence>